<reference evidence="6 7" key="1">
    <citation type="submission" date="2020-07" db="EMBL/GenBank/DDBJ databases">
        <title>Sequencing the genomes of 1000 actinobacteria strains.</title>
        <authorList>
            <person name="Klenk H.-P."/>
        </authorList>
    </citation>
    <scope>NUCLEOTIDE SEQUENCE [LARGE SCALE GENOMIC DNA]</scope>
    <source>
        <strain evidence="6 7">DSM 26154</strain>
    </source>
</reference>
<dbReference type="Gene3D" id="1.10.10.10">
    <property type="entry name" value="Winged helix-like DNA-binding domain superfamily/Winged helix DNA-binding domain"/>
    <property type="match status" value="1"/>
</dbReference>
<accession>A0A852VVC2</accession>
<sequence length="141" mass="15584">MPKNASLGGLERAVMDILWADEAGDGLSVREVLDRLTDRDLAYTTVMTVLSRLETKGVTTREKHGRSWRYHPSSTRESLTAEAMRSPLDDLSGEERQAAILHFLTEASPDDLAAVREAMAAVETKGDRSRRRRGRGEDSAG</sequence>
<comment type="similarity">
    <text evidence="1">Belongs to the BlaI transcriptional regulatory family.</text>
</comment>
<keyword evidence="2" id="KW-0805">Transcription regulation</keyword>
<comment type="caution">
    <text evidence="6">The sequence shown here is derived from an EMBL/GenBank/DDBJ whole genome shotgun (WGS) entry which is preliminary data.</text>
</comment>
<evidence type="ECO:0000256" key="5">
    <source>
        <dbReference type="SAM" id="MobiDB-lite"/>
    </source>
</evidence>
<gene>
    <name evidence="6" type="ORF">BJY20_002005</name>
</gene>
<dbReference type="AlphaFoldDB" id="A0A852VVC2"/>
<dbReference type="Pfam" id="PF03965">
    <property type="entry name" value="Penicillinase_R"/>
    <property type="match status" value="1"/>
</dbReference>
<feature type="region of interest" description="Disordered" evidence="5">
    <location>
        <begin position="121"/>
        <end position="141"/>
    </location>
</feature>
<dbReference type="InterPro" id="IPR005650">
    <property type="entry name" value="BlaI_family"/>
</dbReference>
<protein>
    <submittedName>
        <fullName evidence="6">Putative transcriptional regulator</fullName>
    </submittedName>
</protein>
<keyword evidence="4" id="KW-0804">Transcription</keyword>
<dbReference type="SUPFAM" id="SSF46785">
    <property type="entry name" value="Winged helix' DNA-binding domain"/>
    <property type="match status" value="1"/>
</dbReference>
<evidence type="ECO:0000256" key="1">
    <source>
        <dbReference type="ARBA" id="ARBA00011046"/>
    </source>
</evidence>
<dbReference type="EMBL" id="JACCAE010000001">
    <property type="protein sequence ID" value="NYF98613.1"/>
    <property type="molecule type" value="Genomic_DNA"/>
</dbReference>
<dbReference type="RefSeq" id="WP_185991401.1">
    <property type="nucleotide sequence ID" value="NZ_JACCAE010000001.1"/>
</dbReference>
<dbReference type="GO" id="GO:0045892">
    <property type="term" value="P:negative regulation of DNA-templated transcription"/>
    <property type="evidence" value="ECO:0007669"/>
    <property type="project" value="InterPro"/>
</dbReference>
<evidence type="ECO:0000256" key="2">
    <source>
        <dbReference type="ARBA" id="ARBA00023015"/>
    </source>
</evidence>
<dbReference type="GO" id="GO:0003677">
    <property type="term" value="F:DNA binding"/>
    <property type="evidence" value="ECO:0007669"/>
    <property type="project" value="UniProtKB-KW"/>
</dbReference>
<proteinExistence type="inferred from homology"/>
<evidence type="ECO:0000313" key="7">
    <source>
        <dbReference type="Proteomes" id="UP000554054"/>
    </source>
</evidence>
<dbReference type="InterPro" id="IPR036390">
    <property type="entry name" value="WH_DNA-bd_sf"/>
</dbReference>
<feature type="region of interest" description="Disordered" evidence="5">
    <location>
        <begin position="57"/>
        <end position="81"/>
    </location>
</feature>
<evidence type="ECO:0000313" key="6">
    <source>
        <dbReference type="EMBL" id="NYF98613.1"/>
    </source>
</evidence>
<dbReference type="Proteomes" id="UP000554054">
    <property type="component" value="Unassembled WGS sequence"/>
</dbReference>
<dbReference type="Gene3D" id="6.10.140.850">
    <property type="match status" value="1"/>
</dbReference>
<keyword evidence="3" id="KW-0238">DNA-binding</keyword>
<name>A0A852VVC2_9MICO</name>
<dbReference type="InterPro" id="IPR036388">
    <property type="entry name" value="WH-like_DNA-bd_sf"/>
</dbReference>
<keyword evidence="7" id="KW-1185">Reference proteome</keyword>
<evidence type="ECO:0000256" key="3">
    <source>
        <dbReference type="ARBA" id="ARBA00023125"/>
    </source>
</evidence>
<dbReference type="PIRSF" id="PIRSF019455">
    <property type="entry name" value="CopR_AtkY"/>
    <property type="match status" value="1"/>
</dbReference>
<evidence type="ECO:0000256" key="4">
    <source>
        <dbReference type="ARBA" id="ARBA00023163"/>
    </source>
</evidence>
<organism evidence="6 7">
    <name type="scientific">Janibacter cremeus</name>
    <dbReference type="NCBI Taxonomy" id="1285192"/>
    <lineage>
        <taxon>Bacteria</taxon>
        <taxon>Bacillati</taxon>
        <taxon>Actinomycetota</taxon>
        <taxon>Actinomycetes</taxon>
        <taxon>Micrococcales</taxon>
        <taxon>Intrasporangiaceae</taxon>
        <taxon>Janibacter</taxon>
    </lineage>
</organism>